<keyword evidence="3" id="KW-0804">Transcription</keyword>
<name>A0A972JPG9_9GAMM</name>
<evidence type="ECO:0000256" key="1">
    <source>
        <dbReference type="ARBA" id="ARBA00023015"/>
    </source>
</evidence>
<dbReference type="PANTHER" id="PTHR30154">
    <property type="entry name" value="LEUCINE-RESPONSIVE REGULATORY PROTEIN"/>
    <property type="match status" value="1"/>
</dbReference>
<evidence type="ECO:0000259" key="4">
    <source>
        <dbReference type="PROSITE" id="PS50956"/>
    </source>
</evidence>
<reference evidence="5" key="1">
    <citation type="submission" date="2020-04" db="EMBL/GenBank/DDBJ databases">
        <title>Description of Shewanella salipaludis sp. nov., isolated from a salt marsh.</title>
        <authorList>
            <person name="Park S."/>
            <person name="Yoon J.-H."/>
        </authorList>
    </citation>
    <scope>NUCLEOTIDE SEQUENCE</scope>
    <source>
        <strain evidence="5">SHSM-M6</strain>
    </source>
</reference>
<dbReference type="GO" id="GO:0043200">
    <property type="term" value="P:response to amino acid"/>
    <property type="evidence" value="ECO:0007669"/>
    <property type="project" value="TreeGrafter"/>
</dbReference>
<gene>
    <name evidence="5" type="ORF">HC757_18680</name>
</gene>
<accession>A0A972JPG9</accession>
<dbReference type="InterPro" id="IPR019888">
    <property type="entry name" value="Tscrpt_reg_AsnC-like"/>
</dbReference>
<dbReference type="CDD" id="cd00090">
    <property type="entry name" value="HTH_ARSR"/>
    <property type="match status" value="1"/>
</dbReference>
<sequence>MDKKDLNILALLQRRGRMTMAELASGMNMSDTPCLRRVKKLEQDKVITGYSAQLDPQKLGLNVIVYAFIRLTENSDTSAELFERAMDGLEQVMECSVITGAHDYLLKIVARDLLDYESFVKKSLGSLKCIAGIESTVVLKQTFSRTALPLEI</sequence>
<dbReference type="InterPro" id="IPR036388">
    <property type="entry name" value="WH-like_DNA-bd_sf"/>
</dbReference>
<dbReference type="Pfam" id="PF13412">
    <property type="entry name" value="HTH_24"/>
    <property type="match status" value="1"/>
</dbReference>
<dbReference type="PANTHER" id="PTHR30154:SF34">
    <property type="entry name" value="TRANSCRIPTIONAL REGULATOR AZLB"/>
    <property type="match status" value="1"/>
</dbReference>
<dbReference type="SMART" id="SM00344">
    <property type="entry name" value="HTH_ASNC"/>
    <property type="match status" value="1"/>
</dbReference>
<dbReference type="InterPro" id="IPR011991">
    <property type="entry name" value="ArsR-like_HTH"/>
</dbReference>
<dbReference type="InterPro" id="IPR036390">
    <property type="entry name" value="WH_DNA-bd_sf"/>
</dbReference>
<dbReference type="Pfam" id="PF01037">
    <property type="entry name" value="AsnC_trans_reg"/>
    <property type="match status" value="1"/>
</dbReference>
<dbReference type="GO" id="GO:0005829">
    <property type="term" value="C:cytosol"/>
    <property type="evidence" value="ECO:0007669"/>
    <property type="project" value="TreeGrafter"/>
</dbReference>
<evidence type="ECO:0000256" key="2">
    <source>
        <dbReference type="ARBA" id="ARBA00023125"/>
    </source>
</evidence>
<dbReference type="SUPFAM" id="SSF54909">
    <property type="entry name" value="Dimeric alpha+beta barrel"/>
    <property type="match status" value="1"/>
</dbReference>
<dbReference type="EMBL" id="JAAXYH010000024">
    <property type="protein sequence ID" value="NMH67176.1"/>
    <property type="molecule type" value="Genomic_DNA"/>
</dbReference>
<keyword evidence="1" id="KW-0805">Transcription regulation</keyword>
<feature type="domain" description="HTH asnC-type" evidence="4">
    <location>
        <begin position="1"/>
        <end position="62"/>
    </location>
</feature>
<evidence type="ECO:0000313" key="5">
    <source>
        <dbReference type="EMBL" id="NMH67176.1"/>
    </source>
</evidence>
<dbReference type="AlphaFoldDB" id="A0A972JPG9"/>
<organism evidence="5 6">
    <name type="scientific">Shewanella salipaludis</name>
    <dbReference type="NCBI Taxonomy" id="2723052"/>
    <lineage>
        <taxon>Bacteria</taxon>
        <taxon>Pseudomonadati</taxon>
        <taxon>Pseudomonadota</taxon>
        <taxon>Gammaproteobacteria</taxon>
        <taxon>Alteromonadales</taxon>
        <taxon>Shewanellaceae</taxon>
        <taxon>Shewanella</taxon>
    </lineage>
</organism>
<evidence type="ECO:0000313" key="6">
    <source>
        <dbReference type="Proteomes" id="UP000737113"/>
    </source>
</evidence>
<dbReference type="Gene3D" id="3.30.70.920">
    <property type="match status" value="1"/>
</dbReference>
<comment type="caution">
    <text evidence="5">The sequence shown here is derived from an EMBL/GenBank/DDBJ whole genome shotgun (WGS) entry which is preliminary data.</text>
</comment>
<dbReference type="GO" id="GO:0043565">
    <property type="term" value="F:sequence-specific DNA binding"/>
    <property type="evidence" value="ECO:0007669"/>
    <property type="project" value="InterPro"/>
</dbReference>
<keyword evidence="6" id="KW-1185">Reference proteome</keyword>
<keyword evidence="2" id="KW-0238">DNA-binding</keyword>
<evidence type="ECO:0000256" key="3">
    <source>
        <dbReference type="ARBA" id="ARBA00023163"/>
    </source>
</evidence>
<dbReference type="PRINTS" id="PR00033">
    <property type="entry name" value="HTHASNC"/>
</dbReference>
<protein>
    <submittedName>
        <fullName evidence="5">Lrp/AsnC family transcriptional regulator</fullName>
    </submittedName>
</protein>
<dbReference type="InterPro" id="IPR011008">
    <property type="entry name" value="Dimeric_a/b-barrel"/>
</dbReference>
<proteinExistence type="predicted"/>
<dbReference type="InterPro" id="IPR019887">
    <property type="entry name" value="Tscrpt_reg_AsnC/Lrp_C"/>
</dbReference>
<dbReference type="Proteomes" id="UP000737113">
    <property type="component" value="Unassembled WGS sequence"/>
</dbReference>
<dbReference type="SUPFAM" id="SSF46785">
    <property type="entry name" value="Winged helix' DNA-binding domain"/>
    <property type="match status" value="1"/>
</dbReference>
<dbReference type="PROSITE" id="PS50956">
    <property type="entry name" value="HTH_ASNC_2"/>
    <property type="match status" value="1"/>
</dbReference>
<dbReference type="InterPro" id="IPR000485">
    <property type="entry name" value="AsnC-type_HTH_dom"/>
</dbReference>
<dbReference type="Gene3D" id="1.10.10.10">
    <property type="entry name" value="Winged helix-like DNA-binding domain superfamily/Winged helix DNA-binding domain"/>
    <property type="match status" value="1"/>
</dbReference>
<dbReference type="RefSeq" id="WP_169565948.1">
    <property type="nucleotide sequence ID" value="NZ_JAAXYH010000024.1"/>
</dbReference>
<dbReference type="GO" id="GO:0006355">
    <property type="term" value="P:regulation of DNA-templated transcription"/>
    <property type="evidence" value="ECO:0007669"/>
    <property type="project" value="UniProtKB-ARBA"/>
</dbReference>